<gene>
    <name evidence="2" type="primary">spoIIIAF</name>
    <name evidence="2" type="ORF">K5V21_05125</name>
</gene>
<proteinExistence type="predicted"/>
<accession>A0ABS7KW51</accession>
<comment type="caution">
    <text evidence="2">The sequence shown here is derived from an EMBL/GenBank/DDBJ whole genome shotgun (WGS) entry which is preliminary data.</text>
</comment>
<evidence type="ECO:0000313" key="2">
    <source>
        <dbReference type="EMBL" id="MBY0754833.1"/>
    </source>
</evidence>
<protein>
    <submittedName>
        <fullName evidence="2">Stage III sporulation protein AF</fullName>
    </submittedName>
</protein>
<dbReference type="Pfam" id="PF09581">
    <property type="entry name" value="Spore_III_AF"/>
    <property type="match status" value="1"/>
</dbReference>
<keyword evidence="1" id="KW-1133">Transmembrane helix</keyword>
<name>A0ABS7KW51_CLOSR</name>
<keyword evidence="1" id="KW-0472">Membrane</keyword>
<dbReference type="RefSeq" id="WP_221859710.1">
    <property type="nucleotide sequence ID" value="NZ_JAIKTU010000004.1"/>
</dbReference>
<dbReference type="Proteomes" id="UP001299068">
    <property type="component" value="Unassembled WGS sequence"/>
</dbReference>
<evidence type="ECO:0000313" key="3">
    <source>
        <dbReference type="Proteomes" id="UP001299068"/>
    </source>
</evidence>
<organism evidence="2 3">
    <name type="scientific">Clostridium sardiniense</name>
    <name type="common">Clostridium absonum</name>
    <dbReference type="NCBI Taxonomy" id="29369"/>
    <lineage>
        <taxon>Bacteria</taxon>
        <taxon>Bacillati</taxon>
        <taxon>Bacillota</taxon>
        <taxon>Clostridia</taxon>
        <taxon>Eubacteriales</taxon>
        <taxon>Clostridiaceae</taxon>
        <taxon>Clostridium</taxon>
    </lineage>
</organism>
<keyword evidence="3" id="KW-1185">Reference proteome</keyword>
<sequence length="193" mass="22529">MELLNNFVITLVTTLIFIAAVELIAPDNNMKKYLKFVLGLILIAVILNPILTIILNGEEELKDAISSYEGKYNTNKKIEKNDDELSRVKNESFKKNFNKNCENILKKEFKDLEFKCEVDCEVDFNKTDFTINRLDIRVKDKNIKKIDKIDKVDIKPKGENKEKIENVKYKEVVKFVSKELDIDEGKINIYKME</sequence>
<feature type="transmembrane region" description="Helical" evidence="1">
    <location>
        <begin position="36"/>
        <end position="55"/>
    </location>
</feature>
<dbReference type="NCBIfam" id="TIGR02896">
    <property type="entry name" value="spore_III_AF"/>
    <property type="match status" value="1"/>
</dbReference>
<keyword evidence="1" id="KW-0812">Transmembrane</keyword>
<evidence type="ECO:0000256" key="1">
    <source>
        <dbReference type="SAM" id="Phobius"/>
    </source>
</evidence>
<reference evidence="2 3" key="1">
    <citation type="journal article" date="2021" name="Cell Host Microbe">
        <title>in vivo commensal control of Clostridioides difficile virulence.</title>
        <authorList>
            <person name="Girinathan B.P."/>
            <person name="Dibenedetto N."/>
            <person name="Worley J.N."/>
            <person name="Peltier J."/>
            <person name="Arrieta-Ortiz M.L."/>
            <person name="Rupa Christinal Immanuel S."/>
            <person name="Lavin R."/>
            <person name="Delaney M.L."/>
            <person name="Cummins C."/>
            <person name="Hoffmann M."/>
            <person name="Luo Y."/>
            <person name="Gonzalez-Escalona N."/>
            <person name="Allard M."/>
            <person name="Onderdonk A.B."/>
            <person name="Gerber G.K."/>
            <person name="Sonenshein A.L."/>
            <person name="Baliga N."/>
            <person name="Dupuy B."/>
            <person name="Bry L."/>
        </authorList>
    </citation>
    <scope>NUCLEOTIDE SEQUENCE [LARGE SCALE GENOMIC DNA]</scope>
    <source>
        <strain evidence="2 3">DSM 599</strain>
    </source>
</reference>
<dbReference type="EMBL" id="JAIKTU010000004">
    <property type="protein sequence ID" value="MBY0754833.1"/>
    <property type="molecule type" value="Genomic_DNA"/>
</dbReference>
<dbReference type="InterPro" id="IPR014245">
    <property type="entry name" value="Spore_III_AF"/>
</dbReference>
<feature type="transmembrane region" description="Helical" evidence="1">
    <location>
        <begin position="6"/>
        <end position="24"/>
    </location>
</feature>